<feature type="domain" description="Peptidoglycan binding-like" evidence="3">
    <location>
        <begin position="55"/>
        <end position="111"/>
    </location>
</feature>
<evidence type="ECO:0000259" key="3">
    <source>
        <dbReference type="Pfam" id="PF01471"/>
    </source>
</evidence>
<evidence type="ECO:0000313" key="4">
    <source>
        <dbReference type="EMBL" id="OKH46644.1"/>
    </source>
</evidence>
<dbReference type="STRING" id="549789.NIES30_16240"/>
<dbReference type="InterPro" id="IPR036365">
    <property type="entry name" value="PGBD-like_sf"/>
</dbReference>
<dbReference type="AlphaFoldDB" id="A0A1U7J373"/>
<organism evidence="4 5">
    <name type="scientific">Phormidium tenue NIES-30</name>
    <dbReference type="NCBI Taxonomy" id="549789"/>
    <lineage>
        <taxon>Bacteria</taxon>
        <taxon>Bacillati</taxon>
        <taxon>Cyanobacteriota</taxon>
        <taxon>Cyanophyceae</taxon>
        <taxon>Oscillatoriophycideae</taxon>
        <taxon>Oscillatoriales</taxon>
        <taxon>Oscillatoriaceae</taxon>
        <taxon>Phormidium</taxon>
    </lineage>
</organism>
<evidence type="ECO:0000313" key="5">
    <source>
        <dbReference type="Proteomes" id="UP000185557"/>
    </source>
</evidence>
<dbReference type="Gene3D" id="1.10.101.10">
    <property type="entry name" value="PGBD-like superfamily/PGBD"/>
    <property type="match status" value="1"/>
</dbReference>
<comment type="caution">
    <text evidence="4">The sequence shown here is derived from an EMBL/GenBank/DDBJ whole genome shotgun (WGS) entry which is preliminary data.</text>
</comment>
<dbReference type="EMBL" id="MRCG01000012">
    <property type="protein sequence ID" value="OKH46644.1"/>
    <property type="molecule type" value="Genomic_DNA"/>
</dbReference>
<evidence type="ECO:0000256" key="1">
    <source>
        <dbReference type="SAM" id="Phobius"/>
    </source>
</evidence>
<evidence type="ECO:0000256" key="2">
    <source>
        <dbReference type="SAM" id="SignalP"/>
    </source>
</evidence>
<dbReference type="RefSeq" id="WP_073609474.1">
    <property type="nucleotide sequence ID" value="NZ_MRCG01000012.1"/>
</dbReference>
<dbReference type="InterPro" id="IPR036366">
    <property type="entry name" value="PGBDSf"/>
</dbReference>
<keyword evidence="1" id="KW-1133">Transmembrane helix</keyword>
<dbReference type="Pfam" id="PF01471">
    <property type="entry name" value="PG_binding_1"/>
    <property type="match status" value="1"/>
</dbReference>
<keyword evidence="1" id="KW-0812">Transmembrane</keyword>
<dbReference type="InterPro" id="IPR002477">
    <property type="entry name" value="Peptidoglycan-bd-like"/>
</dbReference>
<proteinExistence type="predicted"/>
<accession>A0A1U7J373</accession>
<keyword evidence="2" id="KW-0732">Signal</keyword>
<name>A0A1U7J373_9CYAN</name>
<sequence length="184" mass="19459">MITQWIATLRHSRCLLLASLLALGGFAPLASVAAQPGLSTPQSVAATPLLRTEDRGPLVNELQTELANIGLFAGVVDGHYGTDTAAAVRSLQAQQGLVVDGIAGPQTWLALENARRAIALPPPPLTANLVTFSPLVVAQPDPPPPAFWLAMMPLVPITGGALTCLHRRRQRGQPPRPLPFKPKL</sequence>
<protein>
    <recommendedName>
        <fullName evidence="3">Peptidoglycan binding-like domain-containing protein</fullName>
    </recommendedName>
</protein>
<keyword evidence="1" id="KW-0472">Membrane</keyword>
<dbReference type="Proteomes" id="UP000185557">
    <property type="component" value="Unassembled WGS sequence"/>
</dbReference>
<reference evidence="4 5" key="1">
    <citation type="submission" date="2016-11" db="EMBL/GenBank/DDBJ databases">
        <title>Draft Genome Sequences of Nine Cyanobacterial Strains from Diverse Habitats.</title>
        <authorList>
            <person name="Zhu T."/>
            <person name="Hou S."/>
            <person name="Lu X."/>
            <person name="Hess W.R."/>
        </authorList>
    </citation>
    <scope>NUCLEOTIDE SEQUENCE [LARGE SCALE GENOMIC DNA]</scope>
    <source>
        <strain evidence="4 5">NIES-30</strain>
    </source>
</reference>
<feature type="chain" id="PRO_5012821059" description="Peptidoglycan binding-like domain-containing protein" evidence="2">
    <location>
        <begin position="34"/>
        <end position="184"/>
    </location>
</feature>
<dbReference type="OrthoDB" id="511527at2"/>
<gene>
    <name evidence="4" type="ORF">NIES30_16240</name>
</gene>
<feature type="signal peptide" evidence="2">
    <location>
        <begin position="1"/>
        <end position="33"/>
    </location>
</feature>
<dbReference type="SUPFAM" id="SSF47090">
    <property type="entry name" value="PGBD-like"/>
    <property type="match status" value="1"/>
</dbReference>
<keyword evidence="5" id="KW-1185">Reference proteome</keyword>
<feature type="transmembrane region" description="Helical" evidence="1">
    <location>
        <begin position="146"/>
        <end position="165"/>
    </location>
</feature>